<comment type="caution">
    <text evidence="2">The sequence shown here is derived from an EMBL/GenBank/DDBJ whole genome shotgun (WGS) entry which is preliminary data.</text>
</comment>
<dbReference type="Gene3D" id="3.40.50.10490">
    <property type="entry name" value="Glucose-6-phosphate isomerase like protein, domain 1"/>
    <property type="match status" value="1"/>
</dbReference>
<dbReference type="PANTHER" id="PTHR30390">
    <property type="entry name" value="SEDOHEPTULOSE 7-PHOSPHATE ISOMERASE / DNAA INITIATOR-ASSOCIATING FACTOR FOR REPLICATION INITIATION"/>
    <property type="match status" value="1"/>
</dbReference>
<dbReference type="InterPro" id="IPR050099">
    <property type="entry name" value="SIS_GmhA/DiaA_subfam"/>
</dbReference>
<dbReference type="Proteomes" id="UP000220922">
    <property type="component" value="Unassembled WGS sequence"/>
</dbReference>
<dbReference type="EMBL" id="LYXE01000200">
    <property type="protein sequence ID" value="PDV96430.1"/>
    <property type="molecule type" value="Genomic_DNA"/>
</dbReference>
<proteinExistence type="predicted"/>
<dbReference type="GO" id="GO:0097367">
    <property type="term" value="F:carbohydrate derivative binding"/>
    <property type="evidence" value="ECO:0007669"/>
    <property type="project" value="InterPro"/>
</dbReference>
<dbReference type="OrthoDB" id="9781311at2"/>
<dbReference type="GO" id="GO:1901135">
    <property type="term" value="P:carbohydrate derivative metabolic process"/>
    <property type="evidence" value="ECO:0007669"/>
    <property type="project" value="InterPro"/>
</dbReference>
<gene>
    <name evidence="2" type="ORF">A9Q02_06965</name>
</gene>
<dbReference type="InterPro" id="IPR046348">
    <property type="entry name" value="SIS_dom_sf"/>
</dbReference>
<sequence>MYTLDQLPQLPLRRIADALWETYERDGTIIVCGNGGSASTASHFACDLTKWTIRDGARRVRSLALTDNMALLTAWSNDQGYADVFVEQLRSLYRPGDLVFAISGSGKSPNVLRAIQWANEMGAPTIGITGFDGGMLAHLAQTTLHVDNQMMPQVEDIHSTVCHALAVNLGYQIEDMLSHTLEVAPTGVLLERVVGGGNL</sequence>
<dbReference type="PANTHER" id="PTHR30390:SF8">
    <property type="entry name" value="SUGAR ISOMERASE (SIS)"/>
    <property type="match status" value="1"/>
</dbReference>
<keyword evidence="3" id="KW-1185">Reference proteome</keyword>
<reference evidence="2 3" key="1">
    <citation type="submission" date="2016-05" db="EMBL/GenBank/DDBJ databases">
        <authorList>
            <person name="Lavstsen T."/>
            <person name="Jespersen J.S."/>
        </authorList>
    </citation>
    <scope>NUCLEOTIDE SEQUENCE [LARGE SCALE GENOMIC DNA]</scope>
    <source>
        <strain evidence="2 3">B7-9</strain>
    </source>
</reference>
<dbReference type="GO" id="GO:0016853">
    <property type="term" value="F:isomerase activity"/>
    <property type="evidence" value="ECO:0007669"/>
    <property type="project" value="UniProtKB-KW"/>
</dbReference>
<feature type="domain" description="SIS" evidence="1">
    <location>
        <begin position="19"/>
        <end position="183"/>
    </location>
</feature>
<protein>
    <submittedName>
        <fullName evidence="2">Phosphoheptose isomerase</fullName>
    </submittedName>
</protein>
<dbReference type="PROSITE" id="PS51464">
    <property type="entry name" value="SIS"/>
    <property type="match status" value="1"/>
</dbReference>
<evidence type="ECO:0000313" key="3">
    <source>
        <dbReference type="Proteomes" id="UP000220922"/>
    </source>
</evidence>
<name>A0A2H3L2I4_9CHLR</name>
<evidence type="ECO:0000259" key="1">
    <source>
        <dbReference type="PROSITE" id="PS51464"/>
    </source>
</evidence>
<evidence type="ECO:0000313" key="2">
    <source>
        <dbReference type="EMBL" id="PDV96430.1"/>
    </source>
</evidence>
<dbReference type="Pfam" id="PF13580">
    <property type="entry name" value="SIS_2"/>
    <property type="match status" value="1"/>
</dbReference>
<dbReference type="CDD" id="cd05006">
    <property type="entry name" value="SIS_GmhA"/>
    <property type="match status" value="1"/>
</dbReference>
<organism evidence="2 3">
    <name type="scientific">Candidatus Chloroploca asiatica</name>
    <dbReference type="NCBI Taxonomy" id="1506545"/>
    <lineage>
        <taxon>Bacteria</taxon>
        <taxon>Bacillati</taxon>
        <taxon>Chloroflexota</taxon>
        <taxon>Chloroflexia</taxon>
        <taxon>Chloroflexales</taxon>
        <taxon>Chloroflexineae</taxon>
        <taxon>Oscillochloridaceae</taxon>
        <taxon>Candidatus Chloroploca</taxon>
    </lineage>
</organism>
<keyword evidence="2" id="KW-0413">Isomerase</keyword>
<dbReference type="InterPro" id="IPR001347">
    <property type="entry name" value="SIS_dom"/>
</dbReference>
<accession>A0A2H3L2I4</accession>
<dbReference type="SUPFAM" id="SSF53697">
    <property type="entry name" value="SIS domain"/>
    <property type="match status" value="1"/>
</dbReference>
<dbReference type="InterPro" id="IPR035461">
    <property type="entry name" value="GmhA/DiaA"/>
</dbReference>
<dbReference type="AlphaFoldDB" id="A0A2H3L2I4"/>